<organism evidence="1 2">
    <name type="scientific">Datura stramonium</name>
    <name type="common">Jimsonweed</name>
    <name type="synonym">Common thornapple</name>
    <dbReference type="NCBI Taxonomy" id="4076"/>
    <lineage>
        <taxon>Eukaryota</taxon>
        <taxon>Viridiplantae</taxon>
        <taxon>Streptophyta</taxon>
        <taxon>Embryophyta</taxon>
        <taxon>Tracheophyta</taxon>
        <taxon>Spermatophyta</taxon>
        <taxon>Magnoliopsida</taxon>
        <taxon>eudicotyledons</taxon>
        <taxon>Gunneridae</taxon>
        <taxon>Pentapetalae</taxon>
        <taxon>asterids</taxon>
        <taxon>lamiids</taxon>
        <taxon>Solanales</taxon>
        <taxon>Solanaceae</taxon>
        <taxon>Solanoideae</taxon>
        <taxon>Datureae</taxon>
        <taxon>Datura</taxon>
    </lineage>
</organism>
<gene>
    <name evidence="1" type="ORF">HAX54_028410</name>
</gene>
<evidence type="ECO:0000313" key="2">
    <source>
        <dbReference type="Proteomes" id="UP000823775"/>
    </source>
</evidence>
<protein>
    <submittedName>
        <fullName evidence="1">Uncharacterized protein</fullName>
    </submittedName>
</protein>
<sequence length="82" mass="8472">GEAGSAKEGKEEGYRMATGLVVNDGEGDPVVFGGCAVLSGGVHGGMGARCLKPERRMANRENSGKVCGDFVLVVATWLRGVF</sequence>
<reference evidence="1 2" key="1">
    <citation type="journal article" date="2021" name="BMC Genomics">
        <title>Datura genome reveals duplications of psychoactive alkaloid biosynthetic genes and high mutation rate following tissue culture.</title>
        <authorList>
            <person name="Rajewski A."/>
            <person name="Carter-House D."/>
            <person name="Stajich J."/>
            <person name="Litt A."/>
        </authorList>
    </citation>
    <scope>NUCLEOTIDE SEQUENCE [LARGE SCALE GENOMIC DNA]</scope>
    <source>
        <strain evidence="1">AR-01</strain>
    </source>
</reference>
<proteinExistence type="predicted"/>
<accession>A0ABS8V7D8</accession>
<dbReference type="Proteomes" id="UP000823775">
    <property type="component" value="Unassembled WGS sequence"/>
</dbReference>
<feature type="non-terminal residue" evidence="1">
    <location>
        <position position="1"/>
    </location>
</feature>
<dbReference type="EMBL" id="JACEIK010003490">
    <property type="protein sequence ID" value="MCD9641925.1"/>
    <property type="molecule type" value="Genomic_DNA"/>
</dbReference>
<comment type="caution">
    <text evidence="1">The sequence shown here is derived from an EMBL/GenBank/DDBJ whole genome shotgun (WGS) entry which is preliminary data.</text>
</comment>
<name>A0ABS8V7D8_DATST</name>
<evidence type="ECO:0000313" key="1">
    <source>
        <dbReference type="EMBL" id="MCD9641925.1"/>
    </source>
</evidence>
<keyword evidence="2" id="KW-1185">Reference proteome</keyword>